<evidence type="ECO:0000256" key="2">
    <source>
        <dbReference type="ARBA" id="ARBA00022803"/>
    </source>
</evidence>
<dbReference type="Gene3D" id="1.25.40.10">
    <property type="entry name" value="Tetratricopeptide repeat domain"/>
    <property type="match status" value="3"/>
</dbReference>
<dbReference type="RefSeq" id="WP_257594993.1">
    <property type="nucleotide sequence ID" value="NZ_JANKHH010000003.1"/>
</dbReference>
<evidence type="ECO:0000313" key="5">
    <source>
        <dbReference type="Proteomes" id="UP001206067"/>
    </source>
</evidence>
<reference evidence="4 5" key="1">
    <citation type="submission" date="2022-08" db="EMBL/GenBank/DDBJ databases">
        <title>Polyphasic taxonomy analysis of Qipengyuania sp.RS5-5.</title>
        <authorList>
            <person name="Xamxidin M."/>
            <person name="Wu M."/>
        </authorList>
    </citation>
    <scope>NUCLEOTIDE SEQUENCE [LARGE SCALE GENOMIC DNA]</scope>
    <source>
        <strain evidence="4 5">RS5-5</strain>
    </source>
</reference>
<keyword evidence="5" id="KW-1185">Reference proteome</keyword>
<sequence>MISLPLAGLGGLATAAQIALADPPVAPPNDFAWFWTAPNPWLLVTAGFSGLGAISAIYTFLQPTSYTAKKGQKDREHQNDSFGALDRRMKTGIARIGEGQTQTIQGIAELHAKIDAMAAQIGESKPDQATSFAEAAGKLVDSGDEEDIERARAIAEGRPEDAADTLMADVHAGKSRNAERARQAARIYAPFAPGKAKTAYEEAVALDPTDFWSWIELGRMRAQYDGIASARACFAAGLQHAADERDEMVLHVEFGKLLLAEGQLYDARSHYTASLTIAERRAAARPDEIERLRDLSVNFDKLGDIEISGGNLVDARTRFEEARAIAGILVAKEPNNLEWMRDLLVCCNKLGNVDLAIGDLDQARARFEEGYAIVAQLSDVEPDTVKLKRDLSISYNRLGDLEVEAGNLAMARSRFEESQAIVESLVAAEPDNGEWQHDLAVTFDRLGTVELTAGNIDSARAHFKKNLAISEFLATADSDNAEWQCDLSVSYNRLGIVEFASRDLTLAQTLLEKSHAIAKRIAAAEPDHAGRQYNLSISNERLGAVQEAKYNPGLALDHYRAAEKTLAALAKRWPDDPKFAHGLATVQNSIIRVLSGQSR</sequence>
<comment type="caution">
    <text evidence="4">The sequence shown here is derived from an EMBL/GenBank/DDBJ whole genome shotgun (WGS) entry which is preliminary data.</text>
</comment>
<name>A0ABT1XNJ2_9SPHN</name>
<dbReference type="PANTHER" id="PTHR45641:SF1">
    <property type="entry name" value="AAA+ ATPASE DOMAIN-CONTAINING PROTEIN"/>
    <property type="match status" value="1"/>
</dbReference>
<evidence type="ECO:0000256" key="3">
    <source>
        <dbReference type="SAM" id="SignalP"/>
    </source>
</evidence>
<dbReference type="Proteomes" id="UP001206067">
    <property type="component" value="Unassembled WGS sequence"/>
</dbReference>
<dbReference type="PANTHER" id="PTHR45641">
    <property type="entry name" value="TETRATRICOPEPTIDE REPEAT PROTEIN (AFU_ORTHOLOGUE AFUA_6G03870)"/>
    <property type="match status" value="1"/>
</dbReference>
<evidence type="ECO:0000256" key="1">
    <source>
        <dbReference type="ARBA" id="ARBA00022737"/>
    </source>
</evidence>
<dbReference type="SMART" id="SM00028">
    <property type="entry name" value="TPR"/>
    <property type="match status" value="5"/>
</dbReference>
<evidence type="ECO:0000313" key="4">
    <source>
        <dbReference type="EMBL" id="MCR2833226.1"/>
    </source>
</evidence>
<feature type="chain" id="PRO_5046781252" description="Tetratricopeptide repeat protein" evidence="3">
    <location>
        <begin position="22"/>
        <end position="599"/>
    </location>
</feature>
<keyword evidence="2" id="KW-0802">TPR repeat</keyword>
<accession>A0ABT1XNJ2</accession>
<proteinExistence type="predicted"/>
<gene>
    <name evidence="4" type="ORF">NSO95_04660</name>
</gene>
<feature type="signal peptide" evidence="3">
    <location>
        <begin position="1"/>
        <end position="21"/>
    </location>
</feature>
<dbReference type="InterPro" id="IPR011990">
    <property type="entry name" value="TPR-like_helical_dom_sf"/>
</dbReference>
<keyword evidence="1" id="KW-0677">Repeat</keyword>
<dbReference type="SUPFAM" id="SSF48452">
    <property type="entry name" value="TPR-like"/>
    <property type="match status" value="2"/>
</dbReference>
<organism evidence="4 5">
    <name type="scientific">Parerythrobacter lacustris</name>
    <dbReference type="NCBI Taxonomy" id="2969984"/>
    <lineage>
        <taxon>Bacteria</taxon>
        <taxon>Pseudomonadati</taxon>
        <taxon>Pseudomonadota</taxon>
        <taxon>Alphaproteobacteria</taxon>
        <taxon>Sphingomonadales</taxon>
        <taxon>Erythrobacteraceae</taxon>
        <taxon>Parerythrobacter</taxon>
    </lineage>
</organism>
<evidence type="ECO:0008006" key="6">
    <source>
        <dbReference type="Google" id="ProtNLM"/>
    </source>
</evidence>
<dbReference type="InterPro" id="IPR019734">
    <property type="entry name" value="TPR_rpt"/>
</dbReference>
<protein>
    <recommendedName>
        <fullName evidence="6">Tetratricopeptide repeat protein</fullName>
    </recommendedName>
</protein>
<dbReference type="EMBL" id="JANKHH010000003">
    <property type="protein sequence ID" value="MCR2833226.1"/>
    <property type="molecule type" value="Genomic_DNA"/>
</dbReference>
<keyword evidence="3" id="KW-0732">Signal</keyword>